<dbReference type="EMBL" id="CP116810">
    <property type="protein sequence ID" value="WCL94189.1"/>
    <property type="molecule type" value="Genomic_DNA"/>
</dbReference>
<dbReference type="KEGG" id="rpa:TX73_020745"/>
<protein>
    <submittedName>
        <fullName evidence="1">Uncharacterized protein</fullName>
    </submittedName>
</protein>
<dbReference type="AlphaFoldDB" id="Q6N2P5"/>
<sequence>MFWGVGIRRIMAGVPQILRPSFTASILGLKDQAADKIVAELGYAMSRSVLPAP</sequence>
<dbReference type="HOGENOM" id="CLU_3238887_0_0_5"/>
<evidence type="ECO:0000313" key="1">
    <source>
        <dbReference type="EMBL" id="CAE29445.1"/>
    </source>
</evidence>
<dbReference type="GeneID" id="66895121"/>
<reference evidence="2" key="1">
    <citation type="submission" date="2003-07" db="EMBL/GenBank/DDBJ databases">
        <authorList>
            <consortium name="Rhodopseudomonas genome consortium"/>
            <person name="Larimer F."/>
            <person name="Harwood C."/>
        </authorList>
    </citation>
    <scope>NUCLEOTIDE SEQUENCE</scope>
    <source>
        <strain evidence="2">CGA009</strain>
    </source>
</reference>
<dbReference type="Proteomes" id="UP000001426">
    <property type="component" value="Chromosome"/>
</dbReference>
<proteinExistence type="predicted"/>
<keyword evidence="3" id="KW-1185">Reference proteome</keyword>
<reference evidence="2" key="3">
    <citation type="submission" date="2022-12" db="EMBL/GenBank/DDBJ databases">
        <title>Complete genome sequence of Rhodopseudomonas palustris CGA0092 and corrections to the R. palustris CGA009 genome sequence.</title>
        <authorList>
            <person name="Mazny B.R."/>
            <person name="Sheff O.F."/>
            <person name="LaSarre B."/>
            <person name="McKinlay A."/>
            <person name="McKinlay J.B."/>
        </authorList>
    </citation>
    <scope>NUCLEOTIDE SEQUENCE</scope>
    <source>
        <strain evidence="2">CGA009</strain>
    </source>
</reference>
<accession>Q6N2P5</accession>
<name>Q6N2P5_RHOPA</name>
<evidence type="ECO:0000313" key="2">
    <source>
        <dbReference type="EMBL" id="WCL94189.1"/>
    </source>
</evidence>
<reference evidence="1 3" key="2">
    <citation type="journal article" date="2004" name="Nat. Biotechnol.">
        <title>Complete genome sequence of the metabolically versatile photosynthetic bacterium Rhodopseudomonas palustris.</title>
        <authorList>
            <person name="Larimer F.W."/>
            <person name="Chain P."/>
            <person name="Hauser L."/>
            <person name="Lamerdin J."/>
            <person name="Malfatti S."/>
            <person name="Do L."/>
            <person name="Land M.L."/>
            <person name="Pelletier D.A."/>
            <person name="Beatty J.T."/>
            <person name="Lang A.S."/>
            <person name="Tabita F.R."/>
            <person name="Gibson J.L."/>
            <person name="Hanson T.E."/>
            <person name="Bobst C."/>
            <person name="Torres J.L."/>
            <person name="Peres C."/>
            <person name="Harrison F.H."/>
            <person name="Gibson J."/>
            <person name="Harwood C.S."/>
        </authorList>
    </citation>
    <scope>NUCLEOTIDE SEQUENCE [LARGE SCALE GENOMIC DNA]</scope>
    <source>
        <strain evidence="3">ATCC BAA-98 / CGA009</strain>
        <strain evidence="1">CGA009</strain>
    </source>
</reference>
<dbReference type="EMBL" id="BX572605">
    <property type="protein sequence ID" value="CAE29445.1"/>
    <property type="molecule type" value="Genomic_DNA"/>
</dbReference>
<organism evidence="1">
    <name type="scientific">Rhodopseudomonas palustris (strain ATCC BAA-98 / CGA009)</name>
    <dbReference type="NCBI Taxonomy" id="258594"/>
    <lineage>
        <taxon>Bacteria</taxon>
        <taxon>Pseudomonadati</taxon>
        <taxon>Pseudomonadota</taxon>
        <taxon>Alphaproteobacteria</taxon>
        <taxon>Hyphomicrobiales</taxon>
        <taxon>Nitrobacteraceae</taxon>
        <taxon>Rhodopseudomonas</taxon>
    </lineage>
</organism>
<gene>
    <name evidence="1" type="ordered locus">RPA4004</name>
    <name evidence="2" type="ORF">TX73_020745</name>
</gene>
<dbReference type="RefSeq" id="WP_011159540.1">
    <property type="nucleotide sequence ID" value="NZ_CP116810.1"/>
</dbReference>
<evidence type="ECO:0000313" key="3">
    <source>
        <dbReference type="Proteomes" id="UP000001426"/>
    </source>
</evidence>